<accession>A0ABQ9DZE3</accession>
<name>A0ABQ9DZE3_TEGGR</name>
<protein>
    <recommendedName>
        <fullName evidence="3">Mitochondria-eating protein C-terminal domain-containing protein</fullName>
    </recommendedName>
</protein>
<evidence type="ECO:0000259" key="3">
    <source>
        <dbReference type="Pfam" id="PF16026"/>
    </source>
</evidence>
<organism evidence="4 5">
    <name type="scientific">Tegillarca granosa</name>
    <name type="common">Malaysian cockle</name>
    <name type="synonym">Anadara granosa</name>
    <dbReference type="NCBI Taxonomy" id="220873"/>
    <lineage>
        <taxon>Eukaryota</taxon>
        <taxon>Metazoa</taxon>
        <taxon>Spiralia</taxon>
        <taxon>Lophotrochozoa</taxon>
        <taxon>Mollusca</taxon>
        <taxon>Bivalvia</taxon>
        <taxon>Autobranchia</taxon>
        <taxon>Pteriomorphia</taxon>
        <taxon>Arcoida</taxon>
        <taxon>Arcoidea</taxon>
        <taxon>Arcidae</taxon>
        <taxon>Tegillarca</taxon>
    </lineage>
</organism>
<feature type="domain" description="Mitochondria-eating protein C-terminal" evidence="3">
    <location>
        <begin position="133"/>
        <end position="202"/>
    </location>
</feature>
<comment type="caution">
    <text evidence="4">The sequence shown here is derived from an EMBL/GenBank/DDBJ whole genome shotgun (WGS) entry which is preliminary data.</text>
</comment>
<feature type="coiled-coil region" evidence="1">
    <location>
        <begin position="104"/>
        <end position="138"/>
    </location>
</feature>
<evidence type="ECO:0000313" key="5">
    <source>
        <dbReference type="Proteomes" id="UP001217089"/>
    </source>
</evidence>
<evidence type="ECO:0000313" key="4">
    <source>
        <dbReference type="EMBL" id="KAJ8297556.1"/>
    </source>
</evidence>
<dbReference type="InterPro" id="IPR031981">
    <property type="entry name" value="MIEAP_C"/>
</dbReference>
<sequence>MSRRHNFSGTEFTDRGEGIPRKQTSGMASGQQSLGINPNTYLSKQSTRTPTSQQYQTESQYMYRGSDYRKEQPVGTANRPHDFESDLYPKQTGKNITQRRKDTIANSDELIAQLLSENEKLKARLEEEKTMKQEALKLSWLMNVQDPPMSILSYLDPGSPISKELRQYFTLYNTSSEVVDHVVWPAVLLQENGAIISKGVIQGK</sequence>
<proteinExistence type="predicted"/>
<feature type="region of interest" description="Disordered" evidence="2">
    <location>
        <begin position="70"/>
        <end position="89"/>
    </location>
</feature>
<dbReference type="Pfam" id="PF16026">
    <property type="entry name" value="MIEAP"/>
    <property type="match status" value="1"/>
</dbReference>
<feature type="compositionally biased region" description="Polar residues" evidence="2">
    <location>
        <begin position="22"/>
        <end position="60"/>
    </location>
</feature>
<keyword evidence="1" id="KW-0175">Coiled coil</keyword>
<evidence type="ECO:0000256" key="2">
    <source>
        <dbReference type="SAM" id="MobiDB-lite"/>
    </source>
</evidence>
<feature type="region of interest" description="Disordered" evidence="2">
    <location>
        <begin position="1"/>
        <end position="60"/>
    </location>
</feature>
<dbReference type="EMBL" id="JARBDR010000923">
    <property type="protein sequence ID" value="KAJ8297556.1"/>
    <property type="molecule type" value="Genomic_DNA"/>
</dbReference>
<evidence type="ECO:0000256" key="1">
    <source>
        <dbReference type="SAM" id="Coils"/>
    </source>
</evidence>
<dbReference type="Proteomes" id="UP001217089">
    <property type="component" value="Unassembled WGS sequence"/>
</dbReference>
<gene>
    <name evidence="4" type="ORF">KUTeg_024087</name>
</gene>
<reference evidence="4 5" key="1">
    <citation type="submission" date="2022-12" db="EMBL/GenBank/DDBJ databases">
        <title>Chromosome-level genome of Tegillarca granosa.</title>
        <authorList>
            <person name="Kim J."/>
        </authorList>
    </citation>
    <scope>NUCLEOTIDE SEQUENCE [LARGE SCALE GENOMIC DNA]</scope>
    <source>
        <strain evidence="4">Teg-2019</strain>
        <tissue evidence="4">Adductor muscle</tissue>
    </source>
</reference>
<keyword evidence="5" id="KW-1185">Reference proteome</keyword>